<dbReference type="Proteomes" id="UP000485880">
    <property type="component" value="Unassembled WGS sequence"/>
</dbReference>
<name>A0A8B6M772_METTU</name>
<evidence type="ECO:0000256" key="1">
    <source>
        <dbReference type="SAM" id="SignalP"/>
    </source>
</evidence>
<dbReference type="AlphaFoldDB" id="A0A8B6M772"/>
<evidence type="ECO:0000313" key="3">
    <source>
        <dbReference type="Proteomes" id="UP000485880"/>
    </source>
</evidence>
<protein>
    <recommendedName>
        <fullName evidence="4">DUF4148 domain-containing protein</fullName>
    </recommendedName>
</protein>
<keyword evidence="3" id="KW-1185">Reference proteome</keyword>
<organism evidence="2 3">
    <name type="scientific">Methylocella tundrae</name>
    <dbReference type="NCBI Taxonomy" id="227605"/>
    <lineage>
        <taxon>Bacteria</taxon>
        <taxon>Pseudomonadati</taxon>
        <taxon>Pseudomonadota</taxon>
        <taxon>Alphaproteobacteria</taxon>
        <taxon>Hyphomicrobiales</taxon>
        <taxon>Beijerinckiaceae</taxon>
        <taxon>Methylocella</taxon>
    </lineage>
</organism>
<feature type="signal peptide" evidence="1">
    <location>
        <begin position="1"/>
        <end position="25"/>
    </location>
</feature>
<proteinExistence type="predicted"/>
<feature type="chain" id="PRO_5032818384" description="DUF4148 domain-containing protein" evidence="1">
    <location>
        <begin position="26"/>
        <end position="116"/>
    </location>
</feature>
<dbReference type="EMBL" id="CABFMQ020000077">
    <property type="protein sequence ID" value="VTZ50160.1"/>
    <property type="molecule type" value="Genomic_DNA"/>
</dbReference>
<accession>A0A8B6M772</accession>
<gene>
    <name evidence="2" type="ORF">MPC4_200042</name>
</gene>
<keyword evidence="1" id="KW-0732">Signal</keyword>
<dbReference type="RefSeq" id="WP_174512304.1">
    <property type="nucleotide sequence ID" value="NZ_CABFMQ020000077.1"/>
</dbReference>
<reference evidence="2 3" key="1">
    <citation type="submission" date="2019-05" db="EMBL/GenBank/DDBJ databases">
        <authorList>
            <person name="Farhan Ul Haque M."/>
        </authorList>
    </citation>
    <scope>NUCLEOTIDE SEQUENCE [LARGE SCALE GENOMIC DNA]</scope>
    <source>
        <strain evidence="2">2</strain>
    </source>
</reference>
<evidence type="ECO:0000313" key="2">
    <source>
        <dbReference type="EMBL" id="VTZ50160.1"/>
    </source>
</evidence>
<sequence>MHKRNWYFIVGAAIAAGFIYTQANAEDPARAFIDRVSGKPFTTERTGVSSAKIETNPAQEFIDRVSGAGQLVAERVGPGTTSITTDTTQEFIDRVSAARPFIVQRSESQPGAPGAR</sequence>
<evidence type="ECO:0008006" key="4">
    <source>
        <dbReference type="Google" id="ProtNLM"/>
    </source>
</evidence>
<comment type="caution">
    <text evidence="2">The sequence shown here is derived from an EMBL/GenBank/DDBJ whole genome shotgun (WGS) entry which is preliminary data.</text>
</comment>